<reference evidence="3 4" key="1">
    <citation type="submission" date="2018-11" db="EMBL/GenBank/DDBJ databases">
        <title>Clostridium sp. nov., a member of the family Erysipelotrichaceae isolated from pig faeces.</title>
        <authorList>
            <person name="Chang Y.-H."/>
        </authorList>
    </citation>
    <scope>NUCLEOTIDE SEQUENCE [LARGE SCALE GENOMIC DNA]</scope>
    <source>
        <strain evidence="3 4">YH-panp20</strain>
    </source>
</reference>
<dbReference type="InterPro" id="IPR006637">
    <property type="entry name" value="ChW"/>
</dbReference>
<evidence type="ECO:0000256" key="1">
    <source>
        <dbReference type="SAM" id="SignalP"/>
    </source>
</evidence>
<evidence type="ECO:0000313" key="4">
    <source>
        <dbReference type="Proteomes" id="UP000276568"/>
    </source>
</evidence>
<dbReference type="InterPro" id="IPR007921">
    <property type="entry name" value="CHAP_dom"/>
</dbReference>
<feature type="signal peptide" evidence="1">
    <location>
        <begin position="1"/>
        <end position="30"/>
    </location>
</feature>
<dbReference type="Proteomes" id="UP000276568">
    <property type="component" value="Unassembled WGS sequence"/>
</dbReference>
<evidence type="ECO:0000259" key="2">
    <source>
        <dbReference type="PROSITE" id="PS50911"/>
    </source>
</evidence>
<sequence length="537" mass="60151">MKRKYRNFSKLIAIGIPLVIMGATIQQVYAKEANEANEENSVEEVTNDNTTNIIAGDEPIEQNANVIYETHVQDKGWQNAVSNGDIAGTTGEKKRIEGVRINLDGNVPGEIEYQAHVQGIGWQEWKKNNEVSGTTGESRRLEAIRIRLLGEIANRYNVLYQAHVENYGWLSWTKNGEYCGSQGYGLRLEALRIRLVKISDEITDVDVKSAFLSPAIQYQSQIQNIGWQSNKLEGNVAGTTGQSKRLEALKIQIYNPYLNGDIQYKAHIQNLGWEKNWSQSGEIVGTVGKSLRMEAIQIQLLGEASKQYDIYYRVHIQNYGWLDWAKNGAISGSIGDSLGIEAINICIRKKDEELAHNGNVVSMEHKNSYDRDGNIITGMCFTNDGRIEYCYQPGKYWHSRTSISGMNGRWINYAVARTGVALPNCFTYATARISEILGYNQSLDGANRVPGAGDLWAVHANQFSRSTAPRVGALMIWTSRNNGYGHVAVVESVYNGIITWSQSNYGGKLFEYVTANPFNYVPGLRFMGYLWHSGLKL</sequence>
<dbReference type="SUPFAM" id="SSF54001">
    <property type="entry name" value="Cysteine proteinases"/>
    <property type="match status" value="1"/>
</dbReference>
<comment type="caution">
    <text evidence="3">The sequence shown here is derived from an EMBL/GenBank/DDBJ whole genome shotgun (WGS) entry which is preliminary data.</text>
</comment>
<accession>A0A3N0I303</accession>
<dbReference type="OrthoDB" id="9763643at2"/>
<proteinExistence type="predicted"/>
<keyword evidence="1" id="KW-0732">Signal</keyword>
<dbReference type="SMART" id="SM00728">
    <property type="entry name" value="ChW"/>
    <property type="match status" value="6"/>
</dbReference>
<dbReference type="EMBL" id="RJQC01000001">
    <property type="protein sequence ID" value="RNM31395.1"/>
    <property type="molecule type" value="Genomic_DNA"/>
</dbReference>
<protein>
    <submittedName>
        <fullName evidence="3">CHAP domain-containing protein</fullName>
    </submittedName>
</protein>
<gene>
    <name evidence="3" type="ORF">EDX97_02220</name>
</gene>
<dbReference type="PROSITE" id="PS50911">
    <property type="entry name" value="CHAP"/>
    <property type="match status" value="1"/>
</dbReference>
<dbReference type="Pfam" id="PF05257">
    <property type="entry name" value="CHAP"/>
    <property type="match status" value="1"/>
</dbReference>
<organism evidence="3 4">
    <name type="scientific">Absicoccus porci</name>
    <dbReference type="NCBI Taxonomy" id="2486576"/>
    <lineage>
        <taxon>Bacteria</taxon>
        <taxon>Bacillati</taxon>
        <taxon>Bacillota</taxon>
        <taxon>Erysipelotrichia</taxon>
        <taxon>Erysipelotrichales</taxon>
        <taxon>Erysipelotrichaceae</taxon>
        <taxon>Absicoccus</taxon>
    </lineage>
</organism>
<dbReference type="RefSeq" id="WP_128519552.1">
    <property type="nucleotide sequence ID" value="NZ_RJQC01000001.1"/>
</dbReference>
<name>A0A3N0I303_9FIRM</name>
<dbReference type="AlphaFoldDB" id="A0A3N0I303"/>
<keyword evidence="4" id="KW-1185">Reference proteome</keyword>
<evidence type="ECO:0000313" key="3">
    <source>
        <dbReference type="EMBL" id="RNM31395.1"/>
    </source>
</evidence>
<dbReference type="InterPro" id="IPR038765">
    <property type="entry name" value="Papain-like_cys_pep_sf"/>
</dbReference>
<dbReference type="Pfam" id="PF07538">
    <property type="entry name" value="ChW"/>
    <property type="match status" value="6"/>
</dbReference>
<feature type="chain" id="PRO_5018134821" evidence="1">
    <location>
        <begin position="31"/>
        <end position="537"/>
    </location>
</feature>
<dbReference type="Gene3D" id="3.90.1720.10">
    <property type="entry name" value="endopeptidase domain like (from Nostoc punctiforme)"/>
    <property type="match status" value="1"/>
</dbReference>
<feature type="domain" description="Peptidase C51" evidence="2">
    <location>
        <begin position="400"/>
        <end position="531"/>
    </location>
</feature>